<protein>
    <submittedName>
        <fullName evidence="1">Uncharacterized protein</fullName>
    </submittedName>
</protein>
<proteinExistence type="predicted"/>
<organism evidence="1 2">
    <name type="scientific">Orbilia javanica</name>
    <dbReference type="NCBI Taxonomy" id="47235"/>
    <lineage>
        <taxon>Eukaryota</taxon>
        <taxon>Fungi</taxon>
        <taxon>Dikarya</taxon>
        <taxon>Ascomycota</taxon>
        <taxon>Pezizomycotina</taxon>
        <taxon>Orbiliomycetes</taxon>
        <taxon>Orbiliales</taxon>
        <taxon>Orbiliaceae</taxon>
        <taxon>Orbilia</taxon>
    </lineage>
</organism>
<dbReference type="Proteomes" id="UP001313282">
    <property type="component" value="Unassembled WGS sequence"/>
</dbReference>
<name>A0AAN8N9B8_9PEZI</name>
<dbReference type="AlphaFoldDB" id="A0AAN8N9B8"/>
<accession>A0AAN8N9B8</accession>
<dbReference type="EMBL" id="JAVHNR010000001">
    <property type="protein sequence ID" value="KAK6357632.1"/>
    <property type="molecule type" value="Genomic_DNA"/>
</dbReference>
<comment type="caution">
    <text evidence="1">The sequence shown here is derived from an EMBL/GenBank/DDBJ whole genome shotgun (WGS) entry which is preliminary data.</text>
</comment>
<evidence type="ECO:0000313" key="1">
    <source>
        <dbReference type="EMBL" id="KAK6357632.1"/>
    </source>
</evidence>
<evidence type="ECO:0000313" key="2">
    <source>
        <dbReference type="Proteomes" id="UP001313282"/>
    </source>
</evidence>
<keyword evidence="2" id="KW-1185">Reference proteome</keyword>
<sequence length="190" mass="20656">MEIPRALRDLRLDLIRLCLPTSNSDGMTEMNSEVLQVKAKYFTEARYYPDYATATGHPDFLKKRSPSASLLVCLHLGNFSTAAWELVTAECSGGCQFAYPPPEKILSETEKCIVLEALADSGSSSNLGDAYEIDAKVAYNLKNGDTTTRVAISIKKGQISAETKVSCTGLDPEKYAVDGLFDGAIFVVLD</sequence>
<gene>
    <name evidence="1" type="ORF">TWF718_001940</name>
</gene>
<reference evidence="1 2" key="1">
    <citation type="submission" date="2019-10" db="EMBL/GenBank/DDBJ databases">
        <authorList>
            <person name="Palmer J.M."/>
        </authorList>
    </citation>
    <scope>NUCLEOTIDE SEQUENCE [LARGE SCALE GENOMIC DNA]</scope>
    <source>
        <strain evidence="1 2">TWF718</strain>
    </source>
</reference>